<dbReference type="SMART" id="SM00360">
    <property type="entry name" value="RRM"/>
    <property type="match status" value="2"/>
</dbReference>
<evidence type="ECO:0000256" key="1">
    <source>
        <dbReference type="ARBA" id="ARBA00022884"/>
    </source>
</evidence>
<proteinExistence type="predicted"/>
<evidence type="ECO:0000256" key="3">
    <source>
        <dbReference type="SAM" id="MobiDB-lite"/>
    </source>
</evidence>
<protein>
    <recommendedName>
        <fullName evidence="4">RRM domain-containing protein</fullName>
    </recommendedName>
</protein>
<feature type="region of interest" description="Disordered" evidence="3">
    <location>
        <begin position="84"/>
        <end position="110"/>
    </location>
</feature>
<dbReference type="Gene3D" id="3.30.70.330">
    <property type="match status" value="2"/>
</dbReference>
<dbReference type="SUPFAM" id="SSF54928">
    <property type="entry name" value="RNA-binding domain, RBD"/>
    <property type="match status" value="2"/>
</dbReference>
<feature type="domain" description="RRM" evidence="4">
    <location>
        <begin position="160"/>
        <end position="240"/>
    </location>
</feature>
<dbReference type="PROSITE" id="PS50102">
    <property type="entry name" value="RRM"/>
    <property type="match status" value="2"/>
</dbReference>
<dbReference type="CDD" id="cd00590">
    <property type="entry name" value="RRM_SF"/>
    <property type="match status" value="1"/>
</dbReference>
<dbReference type="InterPro" id="IPR052462">
    <property type="entry name" value="SLIRP/GR-RBP-like"/>
</dbReference>
<feature type="domain" description="RRM" evidence="4">
    <location>
        <begin position="8"/>
        <end position="82"/>
    </location>
</feature>
<evidence type="ECO:0000313" key="5">
    <source>
        <dbReference type="EMBL" id="CAE4602873.1"/>
    </source>
</evidence>
<dbReference type="EMBL" id="HBNR01042981">
    <property type="protein sequence ID" value="CAE4602873.1"/>
    <property type="molecule type" value="Transcribed_RNA"/>
</dbReference>
<keyword evidence="1 2" id="KW-0694">RNA-binding</keyword>
<evidence type="ECO:0000259" key="4">
    <source>
        <dbReference type="PROSITE" id="PS50102"/>
    </source>
</evidence>
<organism evidence="5">
    <name type="scientific">Alexandrium monilatum</name>
    <dbReference type="NCBI Taxonomy" id="311494"/>
    <lineage>
        <taxon>Eukaryota</taxon>
        <taxon>Sar</taxon>
        <taxon>Alveolata</taxon>
        <taxon>Dinophyceae</taxon>
        <taxon>Gonyaulacales</taxon>
        <taxon>Pyrocystaceae</taxon>
        <taxon>Alexandrium</taxon>
    </lineage>
</organism>
<sequence>MGEAPPSDRVYITGLQKDMTDASLKEILGAYGTIKEAKVLPSGGAAIVTFATLDEAKWVVDNLDGNMPEGIKEAINVKFANSRGGSGGGGGGWGKSEGGSWGGNSWGGDKSGPYGGGKGWGKSGCMMGKGGFSIQMMKTSLLNMGVLPGGKWSKERTDEQQLYIKGLPPDTTDGDLQEIFGPFGAIPPRGVKATLNQEGQCTGVGWVDYVEEADAAKAASVLNGMTMADGSWLRVYVKAHMKGSSKGDKDKK</sequence>
<dbReference type="GO" id="GO:0003723">
    <property type="term" value="F:RNA binding"/>
    <property type="evidence" value="ECO:0007669"/>
    <property type="project" value="UniProtKB-UniRule"/>
</dbReference>
<dbReference type="PANTHER" id="PTHR48027">
    <property type="entry name" value="HETEROGENEOUS NUCLEAR RIBONUCLEOPROTEIN 87F-RELATED"/>
    <property type="match status" value="1"/>
</dbReference>
<accession>A0A7S4VU26</accession>
<evidence type="ECO:0000256" key="2">
    <source>
        <dbReference type="PROSITE-ProRule" id="PRU00176"/>
    </source>
</evidence>
<dbReference type="InterPro" id="IPR000504">
    <property type="entry name" value="RRM_dom"/>
</dbReference>
<dbReference type="AlphaFoldDB" id="A0A7S4VU26"/>
<name>A0A7S4VU26_9DINO</name>
<reference evidence="5" key="1">
    <citation type="submission" date="2021-01" db="EMBL/GenBank/DDBJ databases">
        <authorList>
            <person name="Corre E."/>
            <person name="Pelletier E."/>
            <person name="Niang G."/>
            <person name="Scheremetjew M."/>
            <person name="Finn R."/>
            <person name="Kale V."/>
            <person name="Holt S."/>
            <person name="Cochrane G."/>
            <person name="Meng A."/>
            <person name="Brown T."/>
            <person name="Cohen L."/>
        </authorList>
    </citation>
    <scope>NUCLEOTIDE SEQUENCE</scope>
    <source>
        <strain evidence="5">CCMP3105</strain>
    </source>
</reference>
<gene>
    <name evidence="5" type="ORF">AMON00008_LOCUS29902</name>
</gene>
<dbReference type="Pfam" id="PF00076">
    <property type="entry name" value="RRM_1"/>
    <property type="match status" value="2"/>
</dbReference>
<dbReference type="InterPro" id="IPR035979">
    <property type="entry name" value="RBD_domain_sf"/>
</dbReference>
<dbReference type="InterPro" id="IPR012677">
    <property type="entry name" value="Nucleotide-bd_a/b_plait_sf"/>
</dbReference>